<keyword evidence="1" id="KW-1133">Transmembrane helix</keyword>
<name>A0A8D8KV50_CULPI</name>
<proteinExistence type="predicted"/>
<dbReference type="EMBL" id="HBUE01233553">
    <property type="protein sequence ID" value="CAG6545966.1"/>
    <property type="molecule type" value="Transcribed_RNA"/>
</dbReference>
<reference evidence="2" key="1">
    <citation type="submission" date="2021-05" db="EMBL/GenBank/DDBJ databases">
        <authorList>
            <person name="Alioto T."/>
            <person name="Alioto T."/>
            <person name="Gomez Garrido J."/>
        </authorList>
    </citation>
    <scope>NUCLEOTIDE SEQUENCE</scope>
</reference>
<dbReference type="AlphaFoldDB" id="A0A8D8KV50"/>
<dbReference type="EMBL" id="HBUE01340414">
    <property type="protein sequence ID" value="CAG6598129.1"/>
    <property type="molecule type" value="Transcribed_RNA"/>
</dbReference>
<accession>A0A8D8KV50</accession>
<sequence>MDDVISVLIESYFPFIIRNVSVYLHLKLHPQYYFNNQLNYIHLVFFYSAFFVLSIVSLYHQYPYFFPHITHKFIEFHCLSRIIIESVGMLSLSSRDHLRSGDQQFTVSLLVNRSTRFYSFTTRPSCSFF</sequence>
<evidence type="ECO:0000256" key="1">
    <source>
        <dbReference type="SAM" id="Phobius"/>
    </source>
</evidence>
<feature type="transmembrane region" description="Helical" evidence="1">
    <location>
        <begin position="40"/>
        <end position="59"/>
    </location>
</feature>
<evidence type="ECO:0000313" key="2">
    <source>
        <dbReference type="EMBL" id="CAG6598129.1"/>
    </source>
</evidence>
<keyword evidence="1" id="KW-0812">Transmembrane</keyword>
<organism evidence="2">
    <name type="scientific">Culex pipiens</name>
    <name type="common">House mosquito</name>
    <dbReference type="NCBI Taxonomy" id="7175"/>
    <lineage>
        <taxon>Eukaryota</taxon>
        <taxon>Metazoa</taxon>
        <taxon>Ecdysozoa</taxon>
        <taxon>Arthropoda</taxon>
        <taxon>Hexapoda</taxon>
        <taxon>Insecta</taxon>
        <taxon>Pterygota</taxon>
        <taxon>Neoptera</taxon>
        <taxon>Endopterygota</taxon>
        <taxon>Diptera</taxon>
        <taxon>Nematocera</taxon>
        <taxon>Culicoidea</taxon>
        <taxon>Culicidae</taxon>
        <taxon>Culicinae</taxon>
        <taxon>Culicini</taxon>
        <taxon>Culex</taxon>
        <taxon>Culex</taxon>
    </lineage>
</organism>
<keyword evidence="1" id="KW-0472">Membrane</keyword>
<protein>
    <submittedName>
        <fullName evidence="2">(northern house mosquito) hypothetical protein</fullName>
    </submittedName>
</protein>